<evidence type="ECO:0000313" key="2">
    <source>
        <dbReference type="EMBL" id="CAB4930272.1"/>
    </source>
</evidence>
<sequence>MRYWWVNQNKTYKYEVPGGFMWSPFKNANGARNTFYDNMANVEPGDIVFAYAQQQVKAIGVAQKRAYSAPKPASFENSSNNWSQIGWLVEVEFSQLADPVIPKMHLEIIGEYLTTKAAPLDETGKGRERYLVELEEGLALALINISKAPLNLMTRELAPVSDSESDYEIELEILARHLDGDPEKIQLTKSRRGQGIFKANVRLVEDHCRVTGVTNIKHLRASHIKPWSVSSKEEKLDGFNGLLLSPHVDHLFDRGFISFKNSGDLLVSAELNPIVLEQWAIANSANVGIFKANQGKYLEFHRDVVFQG</sequence>
<evidence type="ECO:0000259" key="1">
    <source>
        <dbReference type="Pfam" id="PF13391"/>
    </source>
</evidence>
<proteinExistence type="predicted"/>
<organism evidence="2">
    <name type="scientific">freshwater metagenome</name>
    <dbReference type="NCBI Taxonomy" id="449393"/>
    <lineage>
        <taxon>unclassified sequences</taxon>
        <taxon>metagenomes</taxon>
        <taxon>ecological metagenomes</taxon>
    </lineage>
</organism>
<name>A0A6J7IIZ0_9ZZZZ</name>
<feature type="domain" description="HNH nuclease" evidence="1">
    <location>
        <begin position="208"/>
        <end position="260"/>
    </location>
</feature>
<dbReference type="AlphaFoldDB" id="A0A6J7IIZ0"/>
<protein>
    <submittedName>
        <fullName evidence="2">Unannotated protein</fullName>
    </submittedName>
</protein>
<gene>
    <name evidence="2" type="ORF">UFOPK3684_00917</name>
</gene>
<accession>A0A6J7IIZ0</accession>
<dbReference type="EMBL" id="CAFBMZ010000062">
    <property type="protein sequence ID" value="CAB4930272.1"/>
    <property type="molecule type" value="Genomic_DNA"/>
</dbReference>
<reference evidence="2" key="1">
    <citation type="submission" date="2020-05" db="EMBL/GenBank/DDBJ databases">
        <authorList>
            <person name="Chiriac C."/>
            <person name="Salcher M."/>
            <person name="Ghai R."/>
            <person name="Kavagutti S V."/>
        </authorList>
    </citation>
    <scope>NUCLEOTIDE SEQUENCE</scope>
</reference>
<dbReference type="InterPro" id="IPR003615">
    <property type="entry name" value="HNH_nuc"/>
</dbReference>
<dbReference type="Pfam" id="PF13391">
    <property type="entry name" value="HNH_2"/>
    <property type="match status" value="1"/>
</dbReference>